<proteinExistence type="predicted"/>
<comment type="caution">
    <text evidence="3">The sequence shown here is derived from an EMBL/GenBank/DDBJ whole genome shotgun (WGS) entry which is preliminary data.</text>
</comment>
<evidence type="ECO:0000313" key="4">
    <source>
        <dbReference type="Proteomes" id="UP000823964"/>
    </source>
</evidence>
<name>A0A9D2AHW1_9BACT</name>
<gene>
    <name evidence="3" type="ORF">H9862_04150</name>
</gene>
<accession>A0A9D2AHW1</accession>
<feature type="domain" description="GCVT N-terminal" evidence="2">
    <location>
        <begin position="7"/>
        <end position="256"/>
    </location>
</feature>
<feature type="binding site" evidence="1">
    <location>
        <position position="194"/>
    </location>
    <ligand>
        <name>substrate</name>
    </ligand>
</feature>
<evidence type="ECO:0000259" key="2">
    <source>
        <dbReference type="Pfam" id="PF01571"/>
    </source>
</evidence>
<evidence type="ECO:0000256" key="1">
    <source>
        <dbReference type="PIRSR" id="PIRSR006487-1"/>
    </source>
</evidence>
<dbReference type="InterPro" id="IPR027266">
    <property type="entry name" value="TrmE/GcvT-like"/>
</dbReference>
<protein>
    <submittedName>
        <fullName evidence="3">Aminomethyltransferase family protein</fullName>
    </submittedName>
</protein>
<feature type="non-terminal residue" evidence="3">
    <location>
        <position position="270"/>
    </location>
</feature>
<dbReference type="PANTHER" id="PTHR43757">
    <property type="entry name" value="AMINOMETHYLTRANSFERASE"/>
    <property type="match status" value="1"/>
</dbReference>
<dbReference type="PANTHER" id="PTHR43757:SF2">
    <property type="entry name" value="AMINOMETHYLTRANSFERASE, MITOCHONDRIAL"/>
    <property type="match status" value="1"/>
</dbReference>
<dbReference type="InterPro" id="IPR006222">
    <property type="entry name" value="GCVT_N"/>
</dbReference>
<dbReference type="InterPro" id="IPR028896">
    <property type="entry name" value="GcvT/YgfZ/DmdA"/>
</dbReference>
<reference evidence="3" key="1">
    <citation type="journal article" date="2021" name="PeerJ">
        <title>Extensive microbial diversity within the chicken gut microbiome revealed by metagenomics and culture.</title>
        <authorList>
            <person name="Gilroy R."/>
            <person name="Ravi A."/>
            <person name="Getino M."/>
            <person name="Pursley I."/>
            <person name="Horton D.L."/>
            <person name="Alikhan N.F."/>
            <person name="Baker D."/>
            <person name="Gharbi K."/>
            <person name="Hall N."/>
            <person name="Watson M."/>
            <person name="Adriaenssens E.M."/>
            <person name="Foster-Nyarko E."/>
            <person name="Jarju S."/>
            <person name="Secka A."/>
            <person name="Antonio M."/>
            <person name="Oren A."/>
            <person name="Chaudhuri R.R."/>
            <person name="La Ragione R."/>
            <person name="Hildebrand F."/>
            <person name="Pallen M.J."/>
        </authorList>
    </citation>
    <scope>NUCLEOTIDE SEQUENCE</scope>
    <source>
        <strain evidence="3">14975</strain>
    </source>
</reference>
<reference evidence="3" key="2">
    <citation type="submission" date="2021-04" db="EMBL/GenBank/DDBJ databases">
        <authorList>
            <person name="Gilroy R."/>
        </authorList>
    </citation>
    <scope>NUCLEOTIDE SEQUENCE</scope>
    <source>
        <strain evidence="3">14975</strain>
    </source>
</reference>
<sequence>MKESPLNSVHVRLGARMKEESGWRLPAGFTSLLDEHLAARTSAALFDLSHLGKFSVSGPGALDWLEALLSRSLCCCADGMGVATLMLNDQGMILDRLTVCRESAGRFFLLSQAAQAEQDFAWLQRHCPGDALALRDESEDLSAIGICGPASKAVFARVLRGVDWIQEGAFRRVFYDHEELRVSRLGVVAEPGFELFCPASSGIRWYEAFLAAGAQPCGLETQECLRVERAHASIRGDLQGHMTPQQAGLAYLCSEEKDFRGAAALRRERE</sequence>
<dbReference type="Pfam" id="PF01571">
    <property type="entry name" value="GCV_T"/>
    <property type="match status" value="1"/>
</dbReference>
<dbReference type="AlphaFoldDB" id="A0A9D2AHW1"/>
<dbReference type="PIRSF" id="PIRSF006487">
    <property type="entry name" value="GcvT"/>
    <property type="match status" value="1"/>
</dbReference>
<dbReference type="EMBL" id="DXFQ01000068">
    <property type="protein sequence ID" value="HIX19778.1"/>
    <property type="molecule type" value="Genomic_DNA"/>
</dbReference>
<dbReference type="Gene3D" id="3.30.1360.120">
    <property type="entry name" value="Probable tRNA modification gtpase trme, domain 1"/>
    <property type="match status" value="1"/>
</dbReference>
<dbReference type="SUPFAM" id="SSF103025">
    <property type="entry name" value="Folate-binding domain"/>
    <property type="match status" value="1"/>
</dbReference>
<organism evidence="3 4">
    <name type="scientific">Candidatus Akkermansia intestinigallinarum</name>
    <dbReference type="NCBI Taxonomy" id="2838431"/>
    <lineage>
        <taxon>Bacteria</taxon>
        <taxon>Pseudomonadati</taxon>
        <taxon>Verrucomicrobiota</taxon>
        <taxon>Verrucomicrobiia</taxon>
        <taxon>Verrucomicrobiales</taxon>
        <taxon>Akkermansiaceae</taxon>
        <taxon>Akkermansia</taxon>
    </lineage>
</organism>
<evidence type="ECO:0000313" key="3">
    <source>
        <dbReference type="EMBL" id="HIX19778.1"/>
    </source>
</evidence>
<dbReference type="Proteomes" id="UP000823964">
    <property type="component" value="Unassembled WGS sequence"/>
</dbReference>